<evidence type="ECO:0000313" key="2">
    <source>
        <dbReference type="Proteomes" id="UP000410984"/>
    </source>
</evidence>
<gene>
    <name evidence="1" type="ORF">MET9862_03785</name>
</gene>
<organism evidence="1 2">
    <name type="scientific">Methylobacterium symbioticum</name>
    <dbReference type="NCBI Taxonomy" id="2584084"/>
    <lineage>
        <taxon>Bacteria</taxon>
        <taxon>Pseudomonadati</taxon>
        <taxon>Pseudomonadota</taxon>
        <taxon>Alphaproteobacteria</taxon>
        <taxon>Hyphomicrobiales</taxon>
        <taxon>Methylobacteriaceae</taxon>
        <taxon>Methylobacterium</taxon>
    </lineage>
</organism>
<dbReference type="AlphaFoldDB" id="A0A509EG71"/>
<dbReference type="EMBL" id="CABFPH010000061">
    <property type="protein sequence ID" value="VUD73171.1"/>
    <property type="molecule type" value="Genomic_DNA"/>
</dbReference>
<keyword evidence="2" id="KW-1185">Reference proteome</keyword>
<reference evidence="1 2" key="1">
    <citation type="submission" date="2019-06" db="EMBL/GenBank/DDBJ databases">
        <authorList>
            <person name="Rodrigo-Torres L."/>
            <person name="Arahal R. D."/>
            <person name="Lucena T."/>
        </authorList>
    </citation>
    <scope>NUCLEOTIDE SEQUENCE [LARGE SCALE GENOMIC DNA]</scope>
    <source>
        <strain evidence="1 2">SB0023/3</strain>
    </source>
</reference>
<name>A0A509EG71_9HYPH</name>
<accession>A0A509EG71</accession>
<proteinExistence type="predicted"/>
<protein>
    <submittedName>
        <fullName evidence="1">Uncharacterized protein</fullName>
    </submittedName>
</protein>
<evidence type="ECO:0000313" key="1">
    <source>
        <dbReference type="EMBL" id="VUD73171.1"/>
    </source>
</evidence>
<dbReference type="Proteomes" id="UP000410984">
    <property type="component" value="Unassembled WGS sequence"/>
</dbReference>
<sequence>MIVRSGLDAGLTTGFARLPDNVRAVPDRVATRNGFRSLSGRALCRQTGIPLGGERSRRGLAGGARFLLRLPAAQVVTERRLEALRPCILRLAHPRTRLPRYVSFTVCGATSPIRTHLGARRSGMLELILNRFQISLYLPLDSA</sequence>